<evidence type="ECO:0000313" key="1">
    <source>
        <dbReference type="EMBL" id="KAF2266095.1"/>
    </source>
</evidence>
<dbReference type="Proteomes" id="UP000800093">
    <property type="component" value="Unassembled WGS sequence"/>
</dbReference>
<accession>A0A9P4KGP3</accession>
<reference evidence="2" key="1">
    <citation type="journal article" date="2020" name="Stud. Mycol.">
        <title>101 Dothideomycetes genomes: A test case for predicting lifestyles and emergence of pathogens.</title>
        <authorList>
            <person name="Haridas S."/>
            <person name="Albert R."/>
            <person name="Binder M."/>
            <person name="Bloem J."/>
            <person name="LaButti K."/>
            <person name="Salamov A."/>
            <person name="Andreopoulos B."/>
            <person name="Baker S."/>
            <person name="Barry K."/>
            <person name="Bills G."/>
            <person name="Bluhm B."/>
            <person name="Cannon C."/>
            <person name="Castanera R."/>
            <person name="Culley D."/>
            <person name="Daum C."/>
            <person name="Ezra D."/>
            <person name="Gonzalez J."/>
            <person name="Henrissat B."/>
            <person name="Kuo A."/>
            <person name="Liang C."/>
            <person name="Lipzen A."/>
            <person name="Lutzoni F."/>
            <person name="Magnuson J."/>
            <person name="Mondo S."/>
            <person name="Nolan M."/>
            <person name="Ohm R."/>
            <person name="Pangilinan J."/>
            <person name="Park H.-J."/>
            <person name="Ramirez L."/>
            <person name="Alfaro M."/>
            <person name="Sun H."/>
            <person name="Tritt A."/>
            <person name="Yoshinaga Y."/>
            <person name="Zwiers L.-H."/>
            <person name="Turgeon B."/>
            <person name="Goodwin S."/>
            <person name="Spatafora J."/>
            <person name="Crous P."/>
            <person name="Grigoriev I."/>
        </authorList>
    </citation>
    <scope>NUCLEOTIDE SEQUENCE [LARGE SCALE GENOMIC DNA]</scope>
    <source>
        <strain evidence="2">CBS 304.66</strain>
    </source>
</reference>
<evidence type="ECO:0000313" key="2">
    <source>
        <dbReference type="Proteomes" id="UP000800093"/>
    </source>
</evidence>
<keyword evidence="2" id="KW-1185">Reference proteome</keyword>
<organism evidence="1 2">
    <name type="scientific">Lojkania enalia</name>
    <dbReference type="NCBI Taxonomy" id="147567"/>
    <lineage>
        <taxon>Eukaryota</taxon>
        <taxon>Fungi</taxon>
        <taxon>Dikarya</taxon>
        <taxon>Ascomycota</taxon>
        <taxon>Pezizomycotina</taxon>
        <taxon>Dothideomycetes</taxon>
        <taxon>Pleosporomycetidae</taxon>
        <taxon>Pleosporales</taxon>
        <taxon>Pleosporales incertae sedis</taxon>
        <taxon>Lojkania</taxon>
    </lineage>
</organism>
<gene>
    <name evidence="1" type="ORF">CC78DRAFT_615400</name>
</gene>
<protein>
    <submittedName>
        <fullName evidence="1">Uncharacterized protein</fullName>
    </submittedName>
</protein>
<dbReference type="AlphaFoldDB" id="A0A9P4KGP3"/>
<name>A0A9P4KGP3_9PLEO</name>
<sequence length="278" mass="31850">MLRDPINNINLHCVFVAFGLQYQAEHCLSSFWDLTGTCRRENEWPDGPWIVEHAGEHLATMVWKQVNFNKERNLNEQAYRYILYERALFDFLKRREVKYGLKKGYEKNKEMRKGGRRSEFAGLIRKYGHIKPESGETKVGYETEDKDEDSLFVPEKRDKNNTKLQSPRSYLGMNLSRGSTAPKTWNNYMPISAIASKDSREGEDELPETTPNIQLENMRIPNPFAKLLINATSLPAPSPFASTFPSAPTIGKPTSPFCLVVNLWDLSGAVWLTVRSVV</sequence>
<comment type="caution">
    <text evidence="1">The sequence shown here is derived from an EMBL/GenBank/DDBJ whole genome shotgun (WGS) entry which is preliminary data.</text>
</comment>
<dbReference type="EMBL" id="ML986601">
    <property type="protein sequence ID" value="KAF2266095.1"/>
    <property type="molecule type" value="Genomic_DNA"/>
</dbReference>
<proteinExistence type="predicted"/>